<keyword evidence="2 13" id="KW-0963">Cytoplasm</keyword>
<dbReference type="SUPFAM" id="SSF53098">
    <property type="entry name" value="Ribonuclease H-like"/>
    <property type="match status" value="1"/>
</dbReference>
<accession>A0A917KB60</accession>
<organism evidence="15 16">
    <name type="scientific">Alicyclobacillus cellulosilyticus</name>
    <dbReference type="NCBI Taxonomy" id="1003997"/>
    <lineage>
        <taxon>Bacteria</taxon>
        <taxon>Bacillati</taxon>
        <taxon>Bacillota</taxon>
        <taxon>Bacilli</taxon>
        <taxon>Bacillales</taxon>
        <taxon>Alicyclobacillaceae</taxon>
        <taxon>Alicyclobacillus</taxon>
    </lineage>
</organism>
<dbReference type="GO" id="GO:0008821">
    <property type="term" value="F:crossover junction DNA endonuclease activity"/>
    <property type="evidence" value="ECO:0007669"/>
    <property type="project" value="UniProtKB-UniRule"/>
</dbReference>
<evidence type="ECO:0000256" key="5">
    <source>
        <dbReference type="ARBA" id="ARBA00022759"/>
    </source>
</evidence>
<dbReference type="NCBIfam" id="TIGR00228">
    <property type="entry name" value="ruvC"/>
    <property type="match status" value="1"/>
</dbReference>
<comment type="caution">
    <text evidence="15">The sequence shown here is derived from an EMBL/GenBank/DDBJ whole genome shotgun (WGS) entry which is preliminary data.</text>
</comment>
<comment type="subcellular location">
    <subcellularLocation>
        <location evidence="13">Cytoplasm</location>
    </subcellularLocation>
</comment>
<dbReference type="GO" id="GO:0005737">
    <property type="term" value="C:cytoplasm"/>
    <property type="evidence" value="ECO:0007669"/>
    <property type="project" value="UniProtKB-SubCell"/>
</dbReference>
<dbReference type="GO" id="GO:0048476">
    <property type="term" value="C:Holliday junction resolvase complex"/>
    <property type="evidence" value="ECO:0007669"/>
    <property type="project" value="UniProtKB-UniRule"/>
</dbReference>
<comment type="catalytic activity">
    <reaction evidence="12 13">
        <text>Endonucleolytic cleavage at a junction such as a reciprocal single-stranded crossover between two homologous DNA duplexes (Holliday junction).</text>
        <dbReference type="EC" id="3.1.21.10"/>
    </reaction>
</comment>
<sequence length="163" mass="17565">MGWGIVDHQGQRLALVACGCIETQPAGPVSERLARIYQELRALLAAHQPQEMAVEELFFHRNTTTAFHVGQARGVALLAAAHAGMPVAEYTPMQVKQAVVGYGKAEKRQVQEMVRVLLGLSERPRPDDTADALAVAITHAHASAYRDRVVRPGPAPGTGGEVR</sequence>
<comment type="caution">
    <text evidence="13">Lacks conserved residue(s) required for the propagation of feature annotation.</text>
</comment>
<dbReference type="InterPro" id="IPR002176">
    <property type="entry name" value="X-over_junc_endoDNase_RuvC"/>
</dbReference>
<dbReference type="InterPro" id="IPR036397">
    <property type="entry name" value="RNaseH_sf"/>
</dbReference>
<comment type="similarity">
    <text evidence="1 13">Belongs to the RuvC family.</text>
</comment>
<reference evidence="15" key="1">
    <citation type="journal article" date="2014" name="Int. J. Syst. Evol. Microbiol.">
        <title>Complete genome sequence of Corynebacterium casei LMG S-19264T (=DSM 44701T), isolated from a smear-ripened cheese.</title>
        <authorList>
            <consortium name="US DOE Joint Genome Institute (JGI-PGF)"/>
            <person name="Walter F."/>
            <person name="Albersmeier A."/>
            <person name="Kalinowski J."/>
            <person name="Ruckert C."/>
        </authorList>
    </citation>
    <scope>NUCLEOTIDE SEQUENCE</scope>
    <source>
        <strain evidence="15">JCM 18487</strain>
    </source>
</reference>
<dbReference type="Pfam" id="PF02075">
    <property type="entry name" value="RuvC"/>
    <property type="match status" value="1"/>
</dbReference>
<keyword evidence="11 13" id="KW-0234">DNA repair</keyword>
<feature type="binding site" evidence="13">
    <location>
        <position position="128"/>
    </location>
    <ligand>
        <name>Mg(2+)</name>
        <dbReference type="ChEBI" id="CHEBI:18420"/>
        <label>1</label>
    </ligand>
</feature>
<dbReference type="HAMAP" id="MF_00034">
    <property type="entry name" value="RuvC"/>
    <property type="match status" value="1"/>
</dbReference>
<dbReference type="GO" id="GO:0003677">
    <property type="term" value="F:DNA binding"/>
    <property type="evidence" value="ECO:0007669"/>
    <property type="project" value="UniProtKB-KW"/>
</dbReference>
<evidence type="ECO:0000256" key="6">
    <source>
        <dbReference type="ARBA" id="ARBA00022763"/>
    </source>
</evidence>
<dbReference type="InterPro" id="IPR012337">
    <property type="entry name" value="RNaseH-like_sf"/>
</dbReference>
<evidence type="ECO:0000256" key="9">
    <source>
        <dbReference type="ARBA" id="ARBA00023125"/>
    </source>
</evidence>
<keyword evidence="3 13" id="KW-0540">Nuclease</keyword>
<evidence type="ECO:0000256" key="2">
    <source>
        <dbReference type="ARBA" id="ARBA00022490"/>
    </source>
</evidence>
<comment type="function">
    <text evidence="13">The RuvA-RuvB-RuvC complex processes Holliday junction (HJ) DNA during genetic recombination and DNA repair. Endonuclease that resolves HJ intermediates. Cleaves cruciform DNA by making single-stranded nicks across the HJ at symmetrical positions within the homologous arms, yielding a 5'-phosphate and a 3'-hydroxyl group; requires a central core of homology in the junction. The consensus cleavage sequence is 5'-(A/T)TT(C/G)-3'. Cleavage occurs on the 3'-side of the TT dinucleotide at the point of strand exchange. HJ branch migration catalyzed by RuvA-RuvB allows RuvC to scan DNA until it finds its consensus sequence, where it cleaves and resolves the cruciform DNA.</text>
</comment>
<dbReference type="PRINTS" id="PR00696">
    <property type="entry name" value="RSOLVASERUVC"/>
</dbReference>
<dbReference type="PROSITE" id="PS01321">
    <property type="entry name" value="RUVC"/>
    <property type="match status" value="1"/>
</dbReference>
<keyword evidence="6 13" id="KW-0227">DNA damage</keyword>
<name>A0A917KB60_9BACL</name>
<reference evidence="15" key="2">
    <citation type="submission" date="2020-09" db="EMBL/GenBank/DDBJ databases">
        <authorList>
            <person name="Sun Q."/>
            <person name="Ohkuma M."/>
        </authorList>
    </citation>
    <scope>NUCLEOTIDE SEQUENCE</scope>
    <source>
        <strain evidence="15">JCM 18487</strain>
    </source>
</reference>
<keyword evidence="16" id="KW-1185">Reference proteome</keyword>
<dbReference type="CDD" id="cd16962">
    <property type="entry name" value="RuvC"/>
    <property type="match status" value="1"/>
</dbReference>
<evidence type="ECO:0000256" key="12">
    <source>
        <dbReference type="ARBA" id="ARBA00029354"/>
    </source>
</evidence>
<evidence type="ECO:0000313" key="15">
    <source>
        <dbReference type="EMBL" id="GGJ06203.1"/>
    </source>
</evidence>
<dbReference type="PANTHER" id="PTHR30194:SF3">
    <property type="entry name" value="CROSSOVER JUNCTION ENDODEOXYRIBONUCLEASE RUVC"/>
    <property type="match status" value="1"/>
</dbReference>
<gene>
    <name evidence="13" type="primary">ruvC</name>
    <name evidence="15" type="ORF">GCM10010885_14190</name>
</gene>
<evidence type="ECO:0000256" key="3">
    <source>
        <dbReference type="ARBA" id="ARBA00022722"/>
    </source>
</evidence>
<dbReference type="Gene3D" id="3.30.420.10">
    <property type="entry name" value="Ribonuclease H-like superfamily/Ribonuclease H"/>
    <property type="match status" value="1"/>
</dbReference>
<dbReference type="EMBL" id="BMOY01000019">
    <property type="protein sequence ID" value="GGJ06203.1"/>
    <property type="molecule type" value="Genomic_DNA"/>
</dbReference>
<evidence type="ECO:0000256" key="13">
    <source>
        <dbReference type="HAMAP-Rule" id="MF_00034"/>
    </source>
</evidence>
<dbReference type="NCBIfam" id="NF000711">
    <property type="entry name" value="PRK00039.2-1"/>
    <property type="match status" value="1"/>
</dbReference>
<keyword evidence="8 13" id="KW-0460">Magnesium</keyword>
<keyword evidence="4 13" id="KW-0479">Metal-binding</keyword>
<keyword evidence="10 13" id="KW-0233">DNA recombination</keyword>
<dbReference type="Proteomes" id="UP000637695">
    <property type="component" value="Unassembled WGS sequence"/>
</dbReference>
<dbReference type="AlphaFoldDB" id="A0A917KB60"/>
<feature type="binding site" evidence="13">
    <location>
        <position position="55"/>
    </location>
    <ligand>
        <name>Mg(2+)</name>
        <dbReference type="ChEBI" id="CHEBI:18420"/>
        <label>2</label>
    </ligand>
</feature>
<keyword evidence="9 13" id="KW-0238">DNA-binding</keyword>
<evidence type="ECO:0000256" key="8">
    <source>
        <dbReference type="ARBA" id="ARBA00022842"/>
    </source>
</evidence>
<feature type="active site" evidence="13">
    <location>
        <position position="128"/>
    </location>
</feature>
<protein>
    <recommendedName>
        <fullName evidence="13 14">Crossover junction endodeoxyribonuclease RuvC</fullName>
        <ecNumber evidence="13 14">3.1.21.10</ecNumber>
    </recommendedName>
    <alternativeName>
        <fullName evidence="13">Holliday junction nuclease RuvC</fullName>
    </alternativeName>
    <alternativeName>
        <fullName evidence="13">Holliday junction resolvase RuvC</fullName>
    </alternativeName>
</protein>
<feature type="active site" evidence="13">
    <location>
        <position position="55"/>
    </location>
</feature>
<keyword evidence="7 13" id="KW-0378">Hydrolase</keyword>
<evidence type="ECO:0000256" key="7">
    <source>
        <dbReference type="ARBA" id="ARBA00022801"/>
    </source>
</evidence>
<evidence type="ECO:0000256" key="11">
    <source>
        <dbReference type="ARBA" id="ARBA00023204"/>
    </source>
</evidence>
<comment type="cofactor">
    <cofactor evidence="13">
        <name>Mg(2+)</name>
        <dbReference type="ChEBI" id="CHEBI:18420"/>
    </cofactor>
    <text evidence="13">Binds 2 Mg(2+) ion per subunit.</text>
</comment>
<keyword evidence="5 13" id="KW-0255">Endonuclease</keyword>
<evidence type="ECO:0000256" key="1">
    <source>
        <dbReference type="ARBA" id="ARBA00009518"/>
    </source>
</evidence>
<dbReference type="FunFam" id="3.30.420.10:FF:000002">
    <property type="entry name" value="Crossover junction endodeoxyribonuclease RuvC"/>
    <property type="match status" value="1"/>
</dbReference>
<evidence type="ECO:0000256" key="14">
    <source>
        <dbReference type="NCBIfam" id="TIGR00228"/>
    </source>
</evidence>
<dbReference type="GO" id="GO:0000287">
    <property type="term" value="F:magnesium ion binding"/>
    <property type="evidence" value="ECO:0007669"/>
    <property type="project" value="UniProtKB-UniRule"/>
</dbReference>
<dbReference type="InterPro" id="IPR020563">
    <property type="entry name" value="X-over_junc_endoDNase_Mg_BS"/>
</dbReference>
<proteinExistence type="inferred from homology"/>
<dbReference type="GO" id="GO:0006281">
    <property type="term" value="P:DNA repair"/>
    <property type="evidence" value="ECO:0007669"/>
    <property type="project" value="UniProtKB-UniRule"/>
</dbReference>
<dbReference type="EC" id="3.1.21.10" evidence="13 14"/>
<evidence type="ECO:0000313" key="16">
    <source>
        <dbReference type="Proteomes" id="UP000637695"/>
    </source>
</evidence>
<dbReference type="PANTHER" id="PTHR30194">
    <property type="entry name" value="CROSSOVER JUNCTION ENDODEOXYRIBONUCLEASE RUVC"/>
    <property type="match status" value="1"/>
</dbReference>
<comment type="subunit">
    <text evidence="13">Homodimer which binds Holliday junction (HJ) DNA. The HJ becomes 2-fold symmetrical on binding to RuvC with unstacked arms; it has a different conformation from HJ DNA in complex with RuvA. In the full resolvosome a probable DNA-RuvA(4)-RuvB(12)-RuvC(2) complex forms which resolves the HJ.</text>
</comment>
<evidence type="ECO:0000256" key="10">
    <source>
        <dbReference type="ARBA" id="ARBA00023172"/>
    </source>
</evidence>
<evidence type="ECO:0000256" key="4">
    <source>
        <dbReference type="ARBA" id="ARBA00022723"/>
    </source>
</evidence>
<dbReference type="GO" id="GO:0006310">
    <property type="term" value="P:DNA recombination"/>
    <property type="evidence" value="ECO:0007669"/>
    <property type="project" value="UniProtKB-UniRule"/>
</dbReference>